<feature type="domain" description="Post-SET" evidence="10">
    <location>
        <begin position="334"/>
        <end position="350"/>
    </location>
</feature>
<dbReference type="InterPro" id="IPR046341">
    <property type="entry name" value="SET_dom_sf"/>
</dbReference>
<dbReference type="GO" id="GO:0032259">
    <property type="term" value="P:methylation"/>
    <property type="evidence" value="ECO:0007669"/>
    <property type="project" value="UniProtKB-KW"/>
</dbReference>
<protein>
    <recommendedName>
        <fullName evidence="13">Histone-lysine N-methyltransferase SUVR3</fullName>
    </recommendedName>
</protein>
<dbReference type="PANTHER" id="PTHR46223">
    <property type="entry name" value="HISTONE-LYSINE N-METHYLTRANSFERASE SUV39H"/>
    <property type="match status" value="1"/>
</dbReference>
<evidence type="ECO:0000259" key="10">
    <source>
        <dbReference type="PROSITE" id="PS50868"/>
    </source>
</evidence>
<keyword evidence="4" id="KW-0808">Transferase</keyword>
<dbReference type="Gene3D" id="2.170.270.10">
    <property type="entry name" value="SET domain"/>
    <property type="match status" value="1"/>
</dbReference>
<dbReference type="GO" id="GO:0005694">
    <property type="term" value="C:chromosome"/>
    <property type="evidence" value="ECO:0007669"/>
    <property type="project" value="UniProtKB-SubCell"/>
</dbReference>
<keyword evidence="2" id="KW-0158">Chromosome</keyword>
<dbReference type="SMART" id="SM00317">
    <property type="entry name" value="SET"/>
    <property type="match status" value="1"/>
</dbReference>
<keyword evidence="3" id="KW-0489">Methyltransferase</keyword>
<dbReference type="InterPro" id="IPR001214">
    <property type="entry name" value="SET_dom"/>
</dbReference>
<dbReference type="SUPFAM" id="SSF82199">
    <property type="entry name" value="SET domain"/>
    <property type="match status" value="1"/>
</dbReference>
<dbReference type="GO" id="GO:0046872">
    <property type="term" value="F:metal ion binding"/>
    <property type="evidence" value="ECO:0007669"/>
    <property type="project" value="UniProtKB-KW"/>
</dbReference>
<gene>
    <name evidence="11" type="ORF">TIFTF001_042072</name>
</gene>
<accession>A0AA87ZW60</accession>
<evidence type="ECO:0000256" key="1">
    <source>
        <dbReference type="ARBA" id="ARBA00004286"/>
    </source>
</evidence>
<dbReference type="PROSITE" id="PS50868">
    <property type="entry name" value="POST_SET"/>
    <property type="match status" value="1"/>
</dbReference>
<evidence type="ECO:0000313" key="12">
    <source>
        <dbReference type="Proteomes" id="UP001187192"/>
    </source>
</evidence>
<dbReference type="InterPro" id="IPR003616">
    <property type="entry name" value="Post-SET_dom"/>
</dbReference>
<comment type="caution">
    <text evidence="11">The sequence shown here is derived from an EMBL/GenBank/DDBJ whole genome shotgun (WGS) entry which is preliminary data.</text>
</comment>
<reference evidence="11" key="1">
    <citation type="submission" date="2023-07" db="EMBL/GenBank/DDBJ databases">
        <title>draft genome sequence of fig (Ficus carica).</title>
        <authorList>
            <person name="Takahashi T."/>
            <person name="Nishimura K."/>
        </authorList>
    </citation>
    <scope>NUCLEOTIDE SEQUENCE</scope>
</reference>
<evidence type="ECO:0000256" key="5">
    <source>
        <dbReference type="ARBA" id="ARBA00022691"/>
    </source>
</evidence>
<dbReference type="PANTHER" id="PTHR46223:SF3">
    <property type="entry name" value="HISTONE-LYSINE N-METHYLTRANSFERASE SET-23"/>
    <property type="match status" value="1"/>
</dbReference>
<comment type="subcellular location">
    <subcellularLocation>
        <location evidence="1">Chromosome</location>
    </subcellularLocation>
</comment>
<proteinExistence type="predicted"/>
<feature type="compositionally biased region" description="Basic and acidic residues" evidence="8">
    <location>
        <begin position="9"/>
        <end position="28"/>
    </location>
</feature>
<evidence type="ECO:0000256" key="2">
    <source>
        <dbReference type="ARBA" id="ARBA00022454"/>
    </source>
</evidence>
<evidence type="ECO:0000256" key="8">
    <source>
        <dbReference type="SAM" id="MobiDB-lite"/>
    </source>
</evidence>
<dbReference type="PROSITE" id="PS50280">
    <property type="entry name" value="SET"/>
    <property type="match status" value="1"/>
</dbReference>
<keyword evidence="7" id="KW-0862">Zinc</keyword>
<organism evidence="11 12">
    <name type="scientific">Ficus carica</name>
    <name type="common">Common fig</name>
    <dbReference type="NCBI Taxonomy" id="3494"/>
    <lineage>
        <taxon>Eukaryota</taxon>
        <taxon>Viridiplantae</taxon>
        <taxon>Streptophyta</taxon>
        <taxon>Embryophyta</taxon>
        <taxon>Tracheophyta</taxon>
        <taxon>Spermatophyta</taxon>
        <taxon>Magnoliopsida</taxon>
        <taxon>eudicotyledons</taxon>
        <taxon>Gunneridae</taxon>
        <taxon>Pentapetalae</taxon>
        <taxon>rosids</taxon>
        <taxon>fabids</taxon>
        <taxon>Rosales</taxon>
        <taxon>Moraceae</taxon>
        <taxon>Ficeae</taxon>
        <taxon>Ficus</taxon>
    </lineage>
</organism>
<evidence type="ECO:0000256" key="4">
    <source>
        <dbReference type="ARBA" id="ARBA00022679"/>
    </source>
</evidence>
<dbReference type="InterPro" id="IPR050973">
    <property type="entry name" value="H3K9_Histone-Lys_N-MTase"/>
</dbReference>
<evidence type="ECO:0000256" key="7">
    <source>
        <dbReference type="ARBA" id="ARBA00022833"/>
    </source>
</evidence>
<dbReference type="Proteomes" id="UP001187192">
    <property type="component" value="Unassembled WGS sequence"/>
</dbReference>
<dbReference type="GO" id="GO:0008168">
    <property type="term" value="F:methyltransferase activity"/>
    <property type="evidence" value="ECO:0007669"/>
    <property type="project" value="UniProtKB-KW"/>
</dbReference>
<dbReference type="Pfam" id="PF00856">
    <property type="entry name" value="SET"/>
    <property type="match status" value="1"/>
</dbReference>
<keyword evidence="5" id="KW-0949">S-adenosyl-L-methionine</keyword>
<sequence>MQLQQPSLERSREPNKRHHQEENHKDGDNASQSSFFDCAELVLPWLTPLELANTSLTCKSLHRISKSITTLRSSDASRTFENLPIPFLNSIDTQPYAFFLYTPAQIPSSSASPQRQSWGSSSSSHEPNWVAPFGAEMLRLVGGGGCGCRDYCGDGDGRCPCSRLHGLEDVVSECGPSCGCGSECGNRSTQRGVSVKMKIVRDEKKGWCLCADELIPRGRFVCEYAGELLTTNEARRRHQKYDELALGGRFSSALLVVREHLPSRKACLRLNIDATRIGNVARFINHSCDGGNLSTVLVRSSGALLPHLCFFASNDIKEGEELTFSYGGVRLRSKRSRCFCGSSSCFGWLPSEQT</sequence>
<feature type="region of interest" description="Disordered" evidence="8">
    <location>
        <begin position="1"/>
        <end position="30"/>
    </location>
</feature>
<evidence type="ECO:0000313" key="11">
    <source>
        <dbReference type="EMBL" id="GMN34528.1"/>
    </source>
</evidence>
<dbReference type="AlphaFoldDB" id="A0AA87ZW60"/>
<evidence type="ECO:0000256" key="3">
    <source>
        <dbReference type="ARBA" id="ARBA00022603"/>
    </source>
</evidence>
<name>A0AA87ZW60_FICCA</name>
<evidence type="ECO:0000259" key="9">
    <source>
        <dbReference type="PROSITE" id="PS50280"/>
    </source>
</evidence>
<feature type="domain" description="SET" evidence="9">
    <location>
        <begin position="195"/>
        <end position="327"/>
    </location>
</feature>
<keyword evidence="6" id="KW-0479">Metal-binding</keyword>
<evidence type="ECO:0008006" key="13">
    <source>
        <dbReference type="Google" id="ProtNLM"/>
    </source>
</evidence>
<dbReference type="EMBL" id="BTGU01002134">
    <property type="protein sequence ID" value="GMN34528.1"/>
    <property type="molecule type" value="Genomic_DNA"/>
</dbReference>
<keyword evidence="12" id="KW-1185">Reference proteome</keyword>
<evidence type="ECO:0000256" key="6">
    <source>
        <dbReference type="ARBA" id="ARBA00022723"/>
    </source>
</evidence>